<proteinExistence type="predicted"/>
<accession>A0A9P6CKI9</accession>
<dbReference type="OrthoDB" id="3261813at2759"/>
<dbReference type="AlphaFoldDB" id="A0A9P6CKI9"/>
<comment type="caution">
    <text evidence="2">The sequence shown here is derived from an EMBL/GenBank/DDBJ whole genome shotgun (WGS) entry which is preliminary data.</text>
</comment>
<evidence type="ECO:0000313" key="2">
    <source>
        <dbReference type="EMBL" id="KAF9463823.1"/>
    </source>
</evidence>
<reference evidence="2" key="1">
    <citation type="submission" date="2020-11" db="EMBL/GenBank/DDBJ databases">
        <authorList>
            <consortium name="DOE Joint Genome Institute"/>
            <person name="Ahrendt S."/>
            <person name="Riley R."/>
            <person name="Andreopoulos W."/>
            <person name="Labutti K."/>
            <person name="Pangilinan J."/>
            <person name="Ruiz-Duenas F.J."/>
            <person name="Barrasa J.M."/>
            <person name="Sanchez-Garcia M."/>
            <person name="Camarero S."/>
            <person name="Miyauchi S."/>
            <person name="Serrano A."/>
            <person name="Linde D."/>
            <person name="Babiker R."/>
            <person name="Drula E."/>
            <person name="Ayuso-Fernandez I."/>
            <person name="Pacheco R."/>
            <person name="Padilla G."/>
            <person name="Ferreira P."/>
            <person name="Barriuso J."/>
            <person name="Kellner H."/>
            <person name="Castanera R."/>
            <person name="Alfaro M."/>
            <person name="Ramirez L."/>
            <person name="Pisabarro A.G."/>
            <person name="Kuo A."/>
            <person name="Tritt A."/>
            <person name="Lipzen A."/>
            <person name="He G."/>
            <person name="Yan M."/>
            <person name="Ng V."/>
            <person name="Cullen D."/>
            <person name="Martin F."/>
            <person name="Rosso M.-N."/>
            <person name="Henrissat B."/>
            <person name="Hibbett D."/>
            <person name="Martinez A.T."/>
            <person name="Grigoriev I.V."/>
        </authorList>
    </citation>
    <scope>NUCLEOTIDE SEQUENCE</scope>
    <source>
        <strain evidence="2">CBS 247.69</strain>
    </source>
</reference>
<dbReference type="SUPFAM" id="SSF81901">
    <property type="entry name" value="HCP-like"/>
    <property type="match status" value="1"/>
</dbReference>
<dbReference type="PANTHER" id="PTHR19959">
    <property type="entry name" value="KINESIN LIGHT CHAIN"/>
    <property type="match status" value="1"/>
</dbReference>
<dbReference type="InterPro" id="IPR011990">
    <property type="entry name" value="TPR-like_helical_dom_sf"/>
</dbReference>
<feature type="domain" description="CHAT" evidence="1">
    <location>
        <begin position="623"/>
        <end position="893"/>
    </location>
</feature>
<organism evidence="2 3">
    <name type="scientific">Collybia nuda</name>
    <dbReference type="NCBI Taxonomy" id="64659"/>
    <lineage>
        <taxon>Eukaryota</taxon>
        <taxon>Fungi</taxon>
        <taxon>Dikarya</taxon>
        <taxon>Basidiomycota</taxon>
        <taxon>Agaricomycotina</taxon>
        <taxon>Agaricomycetes</taxon>
        <taxon>Agaricomycetidae</taxon>
        <taxon>Agaricales</taxon>
        <taxon>Tricholomatineae</taxon>
        <taxon>Clitocybaceae</taxon>
        <taxon>Collybia</taxon>
    </lineage>
</organism>
<dbReference type="InterPro" id="IPR024983">
    <property type="entry name" value="CHAT_dom"/>
</dbReference>
<protein>
    <submittedName>
        <fullName evidence="2">CHAT domain-containing protein</fullName>
    </submittedName>
</protein>
<sequence>MVLQLKYERHGNLDYLEEIVNCHTLALELCLPDGLGRHIYLNGIGIALWERYRQLGEKEDLERAITYYEQALDLHTPGHPGKSIPLSNLANALQTRYEQLGQMDDLGRAIIYHEQVLDLCSFGGHSDRFVSLTNLANALHMRYEQLGQMEDLQKTISFHEQALKQGSPAHPNTPGFLVNLANDLQSRYEQLGDMEDLKKSISYLEQALNLCPPDNPDMFFPLGSLANALKFRYEQLGERGDLERAITCHKQALDLCVSGHHCRSMSLNGLGNALQAKYEQLGDIEDLENSIACHEQALHLCAPGHPQRSMSLNNLANALQTRYEQLGRMEDLENTLICLEQTMLLRPPGHPFRTSVLNNLGYILYTKYNKLGDVEYLQSAINYHKQAAYADSHIPQQLVGAKQWARIAHQHQLGSSTLAYPLALDLLQQNLVLLPSLTSQQILVEKSSYLSLDAAACAIGNGTPEIAVQLLEQGRSILWSKIQGYRQPINDISEKAPHLAKEFQDISNQLESNITSYGADTTLQHTLSKRWTALLGEIRELDGFSDYLKTTPFEALKEATAEGPVIMVNISYFRSDAIILVSQNPPKVIPLDNVSPKVLEELVGQLSKITATSDSSDTTYHILRQLWKLIVKPVITQLEKFSVPERSHIWWCPTSYLCVLPLHAAGPYEKGSMNLPDLYISSYAPTLASLIRARSSMPKPHASPLLLISQPDDTIPHVYEEAKIINNLQVQVDTCSDHAATKQGVLASLQSHPWVHFACHGHLEAQPFHSWFQLFNGEHLTVLDLAKAHLPNAEFAFLSACHSAAGSIYGTPDESIHLAGALHFSGFRSVVGTLWAMVDDDGPPVANAFYKHMFLKSETMDLRDSGTALNIATRELRKQKVPVNRWINFIHIGA</sequence>
<gene>
    <name evidence="2" type="ORF">BDZ94DRAFT_1163456</name>
</gene>
<keyword evidence="3" id="KW-1185">Reference proteome</keyword>
<dbReference type="PANTHER" id="PTHR19959:SF119">
    <property type="entry name" value="FUNGAL LIPASE-LIKE DOMAIN-CONTAINING PROTEIN"/>
    <property type="match status" value="1"/>
</dbReference>
<evidence type="ECO:0000313" key="3">
    <source>
        <dbReference type="Proteomes" id="UP000807353"/>
    </source>
</evidence>
<dbReference type="EMBL" id="MU150259">
    <property type="protein sequence ID" value="KAF9463823.1"/>
    <property type="molecule type" value="Genomic_DNA"/>
</dbReference>
<dbReference type="Proteomes" id="UP000807353">
    <property type="component" value="Unassembled WGS sequence"/>
</dbReference>
<name>A0A9P6CKI9_9AGAR</name>
<dbReference type="Gene3D" id="1.25.40.10">
    <property type="entry name" value="Tetratricopeptide repeat domain"/>
    <property type="match status" value="2"/>
</dbReference>
<evidence type="ECO:0000259" key="1">
    <source>
        <dbReference type="Pfam" id="PF12770"/>
    </source>
</evidence>
<dbReference type="Pfam" id="PF12770">
    <property type="entry name" value="CHAT"/>
    <property type="match status" value="1"/>
</dbReference>